<feature type="domain" description="Radical SAM core" evidence="7">
    <location>
        <begin position="4"/>
        <end position="240"/>
    </location>
</feature>
<dbReference type="EMBL" id="JABAIA010000004">
    <property type="protein sequence ID" value="NLR68657.1"/>
    <property type="molecule type" value="Genomic_DNA"/>
</dbReference>
<dbReference type="SUPFAM" id="SSF102114">
    <property type="entry name" value="Radical SAM enzymes"/>
    <property type="match status" value="1"/>
</dbReference>
<dbReference type="SFLD" id="SFLDS00029">
    <property type="entry name" value="Radical_SAM"/>
    <property type="match status" value="1"/>
</dbReference>
<evidence type="ECO:0000256" key="1">
    <source>
        <dbReference type="ARBA" id="ARBA00001966"/>
    </source>
</evidence>
<evidence type="ECO:0000313" key="9">
    <source>
        <dbReference type="Proteomes" id="UP000570474"/>
    </source>
</evidence>
<dbReference type="InterPro" id="IPR007197">
    <property type="entry name" value="rSAM"/>
</dbReference>
<evidence type="ECO:0000256" key="4">
    <source>
        <dbReference type="ARBA" id="ARBA00022723"/>
    </source>
</evidence>
<keyword evidence="6" id="KW-0411">Iron-sulfur</keyword>
<dbReference type="PROSITE" id="PS01305">
    <property type="entry name" value="MOAA_NIFB_PQQE"/>
    <property type="match status" value="1"/>
</dbReference>
<dbReference type="InterPro" id="IPR058240">
    <property type="entry name" value="rSAM_sf"/>
</dbReference>
<dbReference type="AlphaFoldDB" id="A0A847S794"/>
<evidence type="ECO:0000313" key="8">
    <source>
        <dbReference type="EMBL" id="NLR68657.1"/>
    </source>
</evidence>
<dbReference type="GO" id="GO:0016491">
    <property type="term" value="F:oxidoreductase activity"/>
    <property type="evidence" value="ECO:0007669"/>
    <property type="project" value="InterPro"/>
</dbReference>
<dbReference type="InterPro" id="IPR000385">
    <property type="entry name" value="MoaA_NifB_PqqE_Fe-S-bd_CS"/>
</dbReference>
<gene>
    <name evidence="8" type="ORF">HGH92_30420</name>
</gene>
<dbReference type="PANTHER" id="PTHR43273">
    <property type="entry name" value="ANAEROBIC SULFATASE-MATURATING ENZYME HOMOLOG ASLB-RELATED"/>
    <property type="match status" value="1"/>
</dbReference>
<keyword evidence="3" id="KW-0949">S-adenosyl-L-methionine</keyword>
<dbReference type="SFLD" id="SFLDG01072">
    <property type="entry name" value="dehydrogenase_like"/>
    <property type="match status" value="1"/>
</dbReference>
<proteinExistence type="predicted"/>
<keyword evidence="2" id="KW-0004">4Fe-4S</keyword>
<dbReference type="Proteomes" id="UP000570474">
    <property type="component" value="Unassembled WGS sequence"/>
</dbReference>
<evidence type="ECO:0000256" key="3">
    <source>
        <dbReference type="ARBA" id="ARBA00022691"/>
    </source>
</evidence>
<keyword evidence="9" id="KW-1185">Reference proteome</keyword>
<dbReference type="PANTHER" id="PTHR43273:SF8">
    <property type="entry name" value="RADICAL SAM DOMAIN PROTEIN"/>
    <property type="match status" value="1"/>
</dbReference>
<reference evidence="8 9" key="1">
    <citation type="submission" date="2020-04" db="EMBL/GenBank/DDBJ databases">
        <authorList>
            <person name="Yin C."/>
        </authorList>
    </citation>
    <scope>NUCLEOTIDE SEQUENCE [LARGE SCALE GENOMIC DNA]</scope>
    <source>
        <strain evidence="8 9">Ae27</strain>
    </source>
</reference>
<dbReference type="GO" id="GO:0051539">
    <property type="term" value="F:4 iron, 4 sulfur cluster binding"/>
    <property type="evidence" value="ECO:0007669"/>
    <property type="project" value="UniProtKB-KW"/>
</dbReference>
<keyword evidence="5" id="KW-0408">Iron</keyword>
<dbReference type="InterPro" id="IPR023867">
    <property type="entry name" value="Sulphatase_maturase_rSAM"/>
</dbReference>
<name>A0A847S794_9BACT</name>
<evidence type="ECO:0000256" key="5">
    <source>
        <dbReference type="ARBA" id="ARBA00023004"/>
    </source>
</evidence>
<evidence type="ECO:0000256" key="2">
    <source>
        <dbReference type="ARBA" id="ARBA00022485"/>
    </source>
</evidence>
<dbReference type="SFLD" id="SFLDG01067">
    <property type="entry name" value="SPASM/twitch_domain_containing"/>
    <property type="match status" value="1"/>
</dbReference>
<dbReference type="Pfam" id="PF04055">
    <property type="entry name" value="Radical_SAM"/>
    <property type="match status" value="1"/>
</dbReference>
<keyword evidence="4" id="KW-0479">Metal-binding</keyword>
<dbReference type="RefSeq" id="WP_168874618.1">
    <property type="nucleotide sequence ID" value="NZ_JABAIA010000004.1"/>
</dbReference>
<accession>A0A847S794</accession>
<dbReference type="SFLD" id="SFLDG01386">
    <property type="entry name" value="main_SPASM_domain-containing"/>
    <property type="match status" value="1"/>
</dbReference>
<comment type="caution">
    <text evidence="8">The sequence shown here is derived from an EMBL/GenBank/DDBJ whole genome shotgun (WGS) entry which is preliminary data.</text>
</comment>
<dbReference type="GO" id="GO:0046872">
    <property type="term" value="F:metal ion binding"/>
    <property type="evidence" value="ECO:0007669"/>
    <property type="project" value="UniProtKB-KW"/>
</dbReference>
<protein>
    <submittedName>
        <fullName evidence="8">Radical SAM protein</fullName>
    </submittedName>
</protein>
<dbReference type="CDD" id="cd01335">
    <property type="entry name" value="Radical_SAM"/>
    <property type="match status" value="1"/>
</dbReference>
<organism evidence="8 9">
    <name type="scientific">Chitinophaga varians</name>
    <dbReference type="NCBI Taxonomy" id="2202339"/>
    <lineage>
        <taxon>Bacteria</taxon>
        <taxon>Pseudomonadati</taxon>
        <taxon>Bacteroidota</taxon>
        <taxon>Chitinophagia</taxon>
        <taxon>Chitinophagales</taxon>
        <taxon>Chitinophagaceae</taxon>
        <taxon>Chitinophaga</taxon>
    </lineage>
</organism>
<dbReference type="Gene3D" id="3.20.20.70">
    <property type="entry name" value="Aldolase class I"/>
    <property type="match status" value="1"/>
</dbReference>
<evidence type="ECO:0000256" key="6">
    <source>
        <dbReference type="ARBA" id="ARBA00023014"/>
    </source>
</evidence>
<dbReference type="PROSITE" id="PS51918">
    <property type="entry name" value="RADICAL_SAM"/>
    <property type="match status" value="1"/>
</dbReference>
<comment type="cofactor">
    <cofactor evidence="1">
        <name>[4Fe-4S] cluster</name>
        <dbReference type="ChEBI" id="CHEBI:49883"/>
    </cofactor>
</comment>
<evidence type="ECO:0000259" key="7">
    <source>
        <dbReference type="PROSITE" id="PS51918"/>
    </source>
</evidence>
<sequence length="425" mass="48393">MNTEIICDTLVVKIASRCNINCTYCYMYNRGDDTYMHQPKIMSRQTIDQLLGRVRLYAFLNALDTFYFIFHGGEPLLAGPDIFEYFVQRANVLLAPDIRPFFRMQTNGILIDEEWCRLFDRLNIHVGISIDGTPEAHDKYRLDHKGRGTYQQVVRGLGAIQHFDAQNKTKIDKGVLSVIDVTTSPAAVWDHFSRLKMTRVNLLLPDHNYDFLPPGKEHPDGINNTVYADWLIGIFDLWFDEPGEKPAISMFKDIMYLLLGAEVRHDYWGTGSLGILIIETDGGIEPADSLKICGNEFTKLGMNIFKDSLDDALSQELPQLYNLSKQKVCRKCSACPVREICGGGFFTHRYSSRNGFNNPSVYCSDLLKLITHIQNRIFGNLPATLLDQAKIVPISFEEAKSDIETNLSNYPDPVYIEELESFKKS</sequence>
<dbReference type="InterPro" id="IPR013785">
    <property type="entry name" value="Aldolase_TIM"/>
</dbReference>